<dbReference type="PANTHER" id="PTHR22803">
    <property type="entry name" value="MANNOSE, PHOSPHOLIPASE, LECTIN RECEPTOR RELATED"/>
    <property type="match status" value="1"/>
</dbReference>
<dbReference type="InterPro" id="IPR016186">
    <property type="entry name" value="C-type_lectin-like/link_sf"/>
</dbReference>
<reference evidence="3 4" key="1">
    <citation type="submission" date="2022-12" db="EMBL/GenBank/DDBJ databases">
        <title>Chromosome-level genome of Tegillarca granosa.</title>
        <authorList>
            <person name="Kim J."/>
        </authorList>
    </citation>
    <scope>NUCLEOTIDE SEQUENCE [LARGE SCALE GENOMIC DNA]</scope>
    <source>
        <strain evidence="3">Teg-2019</strain>
        <tissue evidence="3">Adductor muscle</tissue>
    </source>
</reference>
<dbReference type="InterPro" id="IPR018378">
    <property type="entry name" value="C-type_lectin_CS"/>
</dbReference>
<dbReference type="PROSITE" id="PS50041">
    <property type="entry name" value="C_TYPE_LECTIN_2"/>
    <property type="match status" value="1"/>
</dbReference>
<keyword evidence="4" id="KW-1185">Reference proteome</keyword>
<dbReference type="SUPFAM" id="SSF56436">
    <property type="entry name" value="C-type lectin-like"/>
    <property type="match status" value="1"/>
</dbReference>
<feature type="domain" description="C-type lectin" evidence="2">
    <location>
        <begin position="72"/>
        <end position="238"/>
    </location>
</feature>
<gene>
    <name evidence="3" type="ORF">KUTeg_015593</name>
</gene>
<keyword evidence="1" id="KW-1015">Disulfide bond</keyword>
<dbReference type="Proteomes" id="UP001217089">
    <property type="component" value="Unassembled WGS sequence"/>
</dbReference>
<dbReference type="InterPro" id="IPR001304">
    <property type="entry name" value="C-type_lectin-like"/>
</dbReference>
<name>A0ABQ9EQJ9_TEGGR</name>
<evidence type="ECO:0000259" key="2">
    <source>
        <dbReference type="PROSITE" id="PS50041"/>
    </source>
</evidence>
<proteinExistence type="predicted"/>
<dbReference type="InterPro" id="IPR050111">
    <property type="entry name" value="C-type_lectin/snaclec_domain"/>
</dbReference>
<evidence type="ECO:0000313" key="4">
    <source>
        <dbReference type="Proteomes" id="UP001217089"/>
    </source>
</evidence>
<dbReference type="Pfam" id="PF00059">
    <property type="entry name" value="Lectin_C"/>
    <property type="match status" value="1"/>
</dbReference>
<dbReference type="InterPro" id="IPR016187">
    <property type="entry name" value="CTDL_fold"/>
</dbReference>
<dbReference type="Gene3D" id="3.10.100.10">
    <property type="entry name" value="Mannose-Binding Protein A, subunit A"/>
    <property type="match status" value="1"/>
</dbReference>
<dbReference type="SMART" id="SM00034">
    <property type="entry name" value="CLECT"/>
    <property type="match status" value="1"/>
</dbReference>
<organism evidence="3 4">
    <name type="scientific">Tegillarca granosa</name>
    <name type="common">Malaysian cockle</name>
    <name type="synonym">Anadara granosa</name>
    <dbReference type="NCBI Taxonomy" id="220873"/>
    <lineage>
        <taxon>Eukaryota</taxon>
        <taxon>Metazoa</taxon>
        <taxon>Spiralia</taxon>
        <taxon>Lophotrochozoa</taxon>
        <taxon>Mollusca</taxon>
        <taxon>Bivalvia</taxon>
        <taxon>Autobranchia</taxon>
        <taxon>Pteriomorphia</taxon>
        <taxon>Arcoida</taxon>
        <taxon>Arcoidea</taxon>
        <taxon>Arcidae</taxon>
        <taxon>Tegillarca</taxon>
    </lineage>
</organism>
<dbReference type="PROSITE" id="PS00615">
    <property type="entry name" value="C_TYPE_LECTIN_1"/>
    <property type="match status" value="1"/>
</dbReference>
<sequence length="244" mass="28771">MFSARDDMFFSLVPSEFQIHNPNPNVLEFKKCFNHFICEQTHVMLFLLILSSAFVLSSADEDKKCPDGWYIFGDSCYYFSKHVEPWALAAFICKNLDEDSKLVEVETEEESDFLYRRQCFCADAFNHYWRTNDSFCNLKCIGDEKDICGGHWRLSVYETVGRRYWLGGTDMVEEGKWRWFTSKKEFKFTAWMNGTENNEFSRAFGRTSEDCLNLDPNKDEVLTWNDENCQDPFYFICEKSADSE</sequence>
<evidence type="ECO:0000256" key="1">
    <source>
        <dbReference type="ARBA" id="ARBA00023157"/>
    </source>
</evidence>
<dbReference type="EMBL" id="JARBDR010000793">
    <property type="protein sequence ID" value="KAJ8307509.1"/>
    <property type="molecule type" value="Genomic_DNA"/>
</dbReference>
<protein>
    <recommendedName>
        <fullName evidence="2">C-type lectin domain-containing protein</fullName>
    </recommendedName>
</protein>
<accession>A0ABQ9EQJ9</accession>
<evidence type="ECO:0000313" key="3">
    <source>
        <dbReference type="EMBL" id="KAJ8307509.1"/>
    </source>
</evidence>
<comment type="caution">
    <text evidence="3">The sequence shown here is derived from an EMBL/GenBank/DDBJ whole genome shotgun (WGS) entry which is preliminary data.</text>
</comment>